<dbReference type="PANTHER" id="PTHR35179:SF2">
    <property type="entry name" value="START DOMAIN-CONTAINING PROTEIN"/>
    <property type="match status" value="1"/>
</dbReference>
<dbReference type="InParanoid" id="A0A5C3P1L1"/>
<evidence type="ECO:0000313" key="3">
    <source>
        <dbReference type="Proteomes" id="UP000308197"/>
    </source>
</evidence>
<feature type="region of interest" description="Disordered" evidence="1">
    <location>
        <begin position="1"/>
        <end position="44"/>
    </location>
</feature>
<evidence type="ECO:0008006" key="4">
    <source>
        <dbReference type="Google" id="ProtNLM"/>
    </source>
</evidence>
<gene>
    <name evidence="2" type="ORF">K466DRAFT_530731</name>
</gene>
<feature type="region of interest" description="Disordered" evidence="1">
    <location>
        <begin position="210"/>
        <end position="231"/>
    </location>
</feature>
<name>A0A5C3P1L1_9APHY</name>
<feature type="region of interest" description="Disordered" evidence="1">
    <location>
        <begin position="261"/>
        <end position="286"/>
    </location>
</feature>
<accession>A0A5C3P1L1</accession>
<feature type="compositionally biased region" description="Basic and acidic residues" evidence="1">
    <location>
        <begin position="218"/>
        <end position="231"/>
    </location>
</feature>
<dbReference type="Proteomes" id="UP000308197">
    <property type="component" value="Unassembled WGS sequence"/>
</dbReference>
<protein>
    <recommendedName>
        <fullName evidence="4">Geranylgeranyl pyrophosphate synthetase</fullName>
    </recommendedName>
</protein>
<dbReference type="PANTHER" id="PTHR35179">
    <property type="entry name" value="PROTEIN CBG02620"/>
    <property type="match status" value="1"/>
</dbReference>
<feature type="compositionally biased region" description="Low complexity" evidence="1">
    <location>
        <begin position="19"/>
        <end position="35"/>
    </location>
</feature>
<organism evidence="2 3">
    <name type="scientific">Polyporus arcularius HHB13444</name>
    <dbReference type="NCBI Taxonomy" id="1314778"/>
    <lineage>
        <taxon>Eukaryota</taxon>
        <taxon>Fungi</taxon>
        <taxon>Dikarya</taxon>
        <taxon>Basidiomycota</taxon>
        <taxon>Agaricomycotina</taxon>
        <taxon>Agaricomycetes</taxon>
        <taxon>Polyporales</taxon>
        <taxon>Polyporaceae</taxon>
        <taxon>Polyporus</taxon>
    </lineage>
</organism>
<evidence type="ECO:0000313" key="2">
    <source>
        <dbReference type="EMBL" id="TFK82200.1"/>
    </source>
</evidence>
<sequence length="449" mass="50288">MAYNGIYTSRGSNYGGSTRGSRGSSNYRSTTTRDPTLPPDRDLMEGLGRDVVRALSKPSVDSKGDPVKPEDVQYLGSYNWVEEVQPTIIVPGSPPEWRNRPFPYRVRYDTGVRFVDQNGFRMAGESCLLPLFRAVDIVSEDNADTTIDWSAVDIVTDRNGLRKLMRWLQYSGADSGEPLKEFRIDLQLGGKKTVLMHRWEKRTREIATPPRSGCGINFERESTSPAKGCERSTGHHRIVQYDFDGLKMVVRFEVDACLPQSSATTTRTNKSQQASTRTTSGTSTDIDSLTDIMSSLNVASTTSASPPSEAADITVIRAGTQVPQSSIVELTTRSEKYIDEFSWAEQYPQLLLSYTPHLFLAAHDRGTFERMIEHKLGSEELRNIENNARIQRSFRQLAATLRTVQELVKDHGQRGRLTLVCQPDGTLKVYERTSQQGLLADSELERFGV</sequence>
<dbReference type="EMBL" id="ML211511">
    <property type="protein sequence ID" value="TFK82200.1"/>
    <property type="molecule type" value="Genomic_DNA"/>
</dbReference>
<evidence type="ECO:0000256" key="1">
    <source>
        <dbReference type="SAM" id="MobiDB-lite"/>
    </source>
</evidence>
<proteinExistence type="predicted"/>
<reference evidence="2 3" key="1">
    <citation type="journal article" date="2019" name="Nat. Ecol. Evol.">
        <title>Megaphylogeny resolves global patterns of mushroom evolution.</title>
        <authorList>
            <person name="Varga T."/>
            <person name="Krizsan K."/>
            <person name="Foldi C."/>
            <person name="Dima B."/>
            <person name="Sanchez-Garcia M."/>
            <person name="Sanchez-Ramirez S."/>
            <person name="Szollosi G.J."/>
            <person name="Szarkandi J.G."/>
            <person name="Papp V."/>
            <person name="Albert L."/>
            <person name="Andreopoulos W."/>
            <person name="Angelini C."/>
            <person name="Antonin V."/>
            <person name="Barry K.W."/>
            <person name="Bougher N.L."/>
            <person name="Buchanan P."/>
            <person name="Buyck B."/>
            <person name="Bense V."/>
            <person name="Catcheside P."/>
            <person name="Chovatia M."/>
            <person name="Cooper J."/>
            <person name="Damon W."/>
            <person name="Desjardin D."/>
            <person name="Finy P."/>
            <person name="Geml J."/>
            <person name="Haridas S."/>
            <person name="Hughes K."/>
            <person name="Justo A."/>
            <person name="Karasinski D."/>
            <person name="Kautmanova I."/>
            <person name="Kiss B."/>
            <person name="Kocsube S."/>
            <person name="Kotiranta H."/>
            <person name="LaButti K.M."/>
            <person name="Lechner B.E."/>
            <person name="Liimatainen K."/>
            <person name="Lipzen A."/>
            <person name="Lukacs Z."/>
            <person name="Mihaltcheva S."/>
            <person name="Morgado L.N."/>
            <person name="Niskanen T."/>
            <person name="Noordeloos M.E."/>
            <person name="Ohm R.A."/>
            <person name="Ortiz-Santana B."/>
            <person name="Ovrebo C."/>
            <person name="Racz N."/>
            <person name="Riley R."/>
            <person name="Savchenko A."/>
            <person name="Shiryaev A."/>
            <person name="Soop K."/>
            <person name="Spirin V."/>
            <person name="Szebenyi C."/>
            <person name="Tomsovsky M."/>
            <person name="Tulloss R.E."/>
            <person name="Uehling J."/>
            <person name="Grigoriev I.V."/>
            <person name="Vagvolgyi C."/>
            <person name="Papp T."/>
            <person name="Martin F.M."/>
            <person name="Miettinen O."/>
            <person name="Hibbett D.S."/>
            <person name="Nagy L.G."/>
        </authorList>
    </citation>
    <scope>NUCLEOTIDE SEQUENCE [LARGE SCALE GENOMIC DNA]</scope>
    <source>
        <strain evidence="2 3">HHB13444</strain>
    </source>
</reference>
<keyword evidence="3" id="KW-1185">Reference proteome</keyword>
<dbReference type="AlphaFoldDB" id="A0A5C3P1L1"/>
<dbReference type="STRING" id="1314778.A0A5C3P1L1"/>